<evidence type="ECO:0000256" key="2">
    <source>
        <dbReference type="HAMAP-Rule" id="MF_02128"/>
    </source>
</evidence>
<keyword evidence="2" id="KW-0547">Nucleotide-binding</keyword>
<dbReference type="InterPro" id="IPR036921">
    <property type="entry name" value="PurM-like_N_sf"/>
</dbReference>
<dbReference type="CDD" id="cd02194">
    <property type="entry name" value="ThiL"/>
    <property type="match status" value="1"/>
</dbReference>
<keyword evidence="2" id="KW-0460">Magnesium</keyword>
<feature type="binding site" evidence="2">
    <location>
        <position position="121"/>
    </location>
    <ligand>
        <name>Mg(2+)</name>
        <dbReference type="ChEBI" id="CHEBI:18420"/>
        <label>1</label>
    </ligand>
</feature>
<dbReference type="PIRSF" id="PIRSF005303">
    <property type="entry name" value="Thiam_monoph_kin"/>
    <property type="match status" value="1"/>
</dbReference>
<sequence length="322" mass="33567">MGEFDLIRRFFKDQSRPPLDAVPVGIGDDCAVINPTAGMQWLVSSDMLVEGRHFLSTVAPERLGHKALAVNLSDLAACGATPRAFTLALSLPRVDEAFLTGFSRGLFALAQAHGIELVGGDTTAGPLNICITVMGEAPRGQAILRSGACVGDDVYVSGTTLGDARLALEAFRGTVNLPGEDFTLARQAMECPQPRVALGQALRGLAHSAIDVSDGLVGDLGHILKASGLGARLEVDALPRSAVLRRQPMALQRKCGLAGGDDYELVFTAPAAVAAQLAAAAAASGTAITRIGRIEAEPGLRLFDAQGQTLDLGLSSFDHFKS</sequence>
<dbReference type="Proteomes" id="UP000562027">
    <property type="component" value="Unassembled WGS sequence"/>
</dbReference>
<dbReference type="SUPFAM" id="SSF55326">
    <property type="entry name" value="PurM N-terminal domain-like"/>
    <property type="match status" value="1"/>
</dbReference>
<dbReference type="EMBL" id="JACHLP010000002">
    <property type="protein sequence ID" value="MBB4842839.1"/>
    <property type="molecule type" value="Genomic_DNA"/>
</dbReference>
<evidence type="ECO:0000256" key="1">
    <source>
        <dbReference type="ARBA" id="ARBA00022977"/>
    </source>
</evidence>
<protein>
    <recommendedName>
        <fullName evidence="2">Thiamine-monophosphate kinase</fullName>
        <shortName evidence="2">TMP kinase</shortName>
        <shortName evidence="2">Thiamine-phosphate kinase</shortName>
        <ecNumber evidence="2">2.7.4.16</ecNumber>
    </recommendedName>
</protein>
<feature type="binding site" evidence="2">
    <location>
        <position position="213"/>
    </location>
    <ligand>
        <name>ATP</name>
        <dbReference type="ChEBI" id="CHEBI:30616"/>
    </ligand>
</feature>
<keyword evidence="2" id="KW-0479">Metal-binding</keyword>
<feature type="binding site" evidence="2">
    <location>
        <position position="317"/>
    </location>
    <ligand>
        <name>substrate</name>
    </ligand>
</feature>
<comment type="catalytic activity">
    <reaction evidence="2">
        <text>thiamine phosphate + ATP = thiamine diphosphate + ADP</text>
        <dbReference type="Rhea" id="RHEA:15913"/>
        <dbReference type="ChEBI" id="CHEBI:30616"/>
        <dbReference type="ChEBI" id="CHEBI:37575"/>
        <dbReference type="ChEBI" id="CHEBI:58937"/>
        <dbReference type="ChEBI" id="CHEBI:456216"/>
        <dbReference type="EC" id="2.7.4.16"/>
    </reaction>
</comment>
<dbReference type="InterPro" id="IPR016188">
    <property type="entry name" value="PurM-like_N"/>
</dbReference>
<feature type="domain" description="PurM-like C-terminal" evidence="4">
    <location>
        <begin position="150"/>
        <end position="303"/>
    </location>
</feature>
<evidence type="ECO:0000259" key="3">
    <source>
        <dbReference type="Pfam" id="PF00586"/>
    </source>
</evidence>
<dbReference type="GO" id="GO:0009030">
    <property type="term" value="F:thiamine-phosphate kinase activity"/>
    <property type="evidence" value="ECO:0007669"/>
    <property type="project" value="UniProtKB-UniRule"/>
</dbReference>
<feature type="binding site" evidence="2">
    <location>
        <position position="45"/>
    </location>
    <ligand>
        <name>Mg(2+)</name>
        <dbReference type="ChEBI" id="CHEBI:18420"/>
        <label>1</label>
    </ligand>
</feature>
<feature type="binding site" evidence="2">
    <location>
        <position position="29"/>
    </location>
    <ligand>
        <name>Mg(2+)</name>
        <dbReference type="ChEBI" id="CHEBI:18420"/>
        <label>3</label>
    </ligand>
</feature>
<feature type="binding site" evidence="2">
    <location>
        <position position="44"/>
    </location>
    <ligand>
        <name>Mg(2+)</name>
        <dbReference type="ChEBI" id="CHEBI:18420"/>
        <label>4</label>
    </ligand>
</feature>
<dbReference type="GO" id="GO:0009229">
    <property type="term" value="P:thiamine diphosphate biosynthetic process"/>
    <property type="evidence" value="ECO:0007669"/>
    <property type="project" value="UniProtKB-UniRule"/>
</dbReference>
<accession>A0A840L9N5</accession>
<feature type="binding site" evidence="2">
    <location>
        <position position="211"/>
    </location>
    <ligand>
        <name>Mg(2+)</name>
        <dbReference type="ChEBI" id="CHEBI:18420"/>
        <label>3</label>
    </ligand>
</feature>
<feature type="binding site" evidence="2">
    <location>
        <position position="74"/>
    </location>
    <ligand>
        <name>Mg(2+)</name>
        <dbReference type="ChEBI" id="CHEBI:18420"/>
        <label>3</label>
    </ligand>
</feature>
<feature type="binding site" evidence="2">
    <location>
        <position position="46"/>
    </location>
    <ligand>
        <name>Mg(2+)</name>
        <dbReference type="ChEBI" id="CHEBI:18420"/>
        <label>2</label>
    </ligand>
</feature>
<dbReference type="AlphaFoldDB" id="A0A840L9N5"/>
<reference evidence="5 6" key="1">
    <citation type="submission" date="2020-08" db="EMBL/GenBank/DDBJ databases">
        <title>Functional genomics of gut bacteria from endangered species of beetles.</title>
        <authorList>
            <person name="Carlos-Shanley C."/>
        </authorList>
    </citation>
    <scope>NUCLEOTIDE SEQUENCE [LARGE SCALE GENOMIC DNA]</scope>
    <source>
        <strain evidence="5 6">S00239</strain>
    </source>
</reference>
<dbReference type="Gene3D" id="3.30.1330.10">
    <property type="entry name" value="PurM-like, N-terminal domain"/>
    <property type="match status" value="1"/>
</dbReference>
<dbReference type="Pfam" id="PF02769">
    <property type="entry name" value="AIRS_C"/>
    <property type="match status" value="1"/>
</dbReference>
<feature type="binding site" evidence="2">
    <location>
        <position position="74"/>
    </location>
    <ligand>
        <name>Mg(2+)</name>
        <dbReference type="ChEBI" id="CHEBI:18420"/>
        <label>4</label>
    </ligand>
</feature>
<keyword evidence="2 5" id="KW-0418">Kinase</keyword>
<feature type="binding site" evidence="2">
    <location>
        <position position="214"/>
    </location>
    <ligand>
        <name>Mg(2+)</name>
        <dbReference type="ChEBI" id="CHEBI:18420"/>
        <label>5</label>
    </ligand>
</feature>
<comment type="caution">
    <text evidence="5">The sequence shown here is derived from an EMBL/GenBank/DDBJ whole genome shotgun (WGS) entry which is preliminary data.</text>
</comment>
<dbReference type="PANTHER" id="PTHR30270:SF0">
    <property type="entry name" value="THIAMINE-MONOPHOSPHATE KINASE"/>
    <property type="match status" value="1"/>
</dbReference>
<dbReference type="Pfam" id="PF00586">
    <property type="entry name" value="AIRS"/>
    <property type="match status" value="1"/>
</dbReference>
<feature type="binding site" evidence="2">
    <location>
        <position position="74"/>
    </location>
    <ligand>
        <name>Mg(2+)</name>
        <dbReference type="ChEBI" id="CHEBI:18420"/>
        <label>2</label>
    </ligand>
</feature>
<feature type="binding site" evidence="2">
    <location>
        <position position="29"/>
    </location>
    <ligand>
        <name>Mg(2+)</name>
        <dbReference type="ChEBI" id="CHEBI:18420"/>
        <label>4</label>
    </ligand>
</feature>
<comment type="pathway">
    <text evidence="2">Cofactor biosynthesis; thiamine diphosphate biosynthesis; thiamine diphosphate from thiamine phosphate: step 1/1.</text>
</comment>
<dbReference type="PANTHER" id="PTHR30270">
    <property type="entry name" value="THIAMINE-MONOPHOSPHATE KINASE"/>
    <property type="match status" value="1"/>
</dbReference>
<feature type="binding site" evidence="2">
    <location>
        <position position="145"/>
    </location>
    <ligand>
        <name>ATP</name>
        <dbReference type="ChEBI" id="CHEBI:30616"/>
    </ligand>
</feature>
<dbReference type="EC" id="2.7.4.16" evidence="2"/>
<feature type="domain" description="PurM-like N-terminal" evidence="3">
    <location>
        <begin position="27"/>
        <end position="136"/>
    </location>
</feature>
<comment type="caution">
    <text evidence="2">Lacks conserved residue(s) required for the propagation of feature annotation.</text>
</comment>
<evidence type="ECO:0000313" key="6">
    <source>
        <dbReference type="Proteomes" id="UP000562027"/>
    </source>
</evidence>
<dbReference type="InterPro" id="IPR006283">
    <property type="entry name" value="ThiL-like"/>
</dbReference>
<dbReference type="InterPro" id="IPR010918">
    <property type="entry name" value="PurM-like_C_dom"/>
</dbReference>
<feature type="binding site" evidence="2">
    <location>
        <position position="53"/>
    </location>
    <ligand>
        <name>substrate</name>
    </ligand>
</feature>
<comment type="miscellaneous">
    <text evidence="2">Reaction mechanism of ThiL seems to utilize a direct, inline transfer of the gamma-phosphate of ATP to TMP rather than a phosphorylated enzyme intermediate.</text>
</comment>
<dbReference type="SUPFAM" id="SSF56042">
    <property type="entry name" value="PurM C-terminal domain-like"/>
    <property type="match status" value="1"/>
</dbReference>
<feature type="binding site" evidence="2">
    <location>
        <position position="46"/>
    </location>
    <ligand>
        <name>Mg(2+)</name>
        <dbReference type="ChEBI" id="CHEBI:18420"/>
        <label>1</label>
    </ligand>
</feature>
<comment type="similarity">
    <text evidence="2">Belongs to the thiamine-monophosphate kinase family.</text>
</comment>
<keyword evidence="1 2" id="KW-0784">Thiamine biosynthesis</keyword>
<keyword evidence="6" id="KW-1185">Reference proteome</keyword>
<dbReference type="UniPathway" id="UPA00060">
    <property type="reaction ID" value="UER00142"/>
</dbReference>
<keyword evidence="2 5" id="KW-0808">Transferase</keyword>
<keyword evidence="2" id="KW-0067">ATP-binding</keyword>
<dbReference type="InterPro" id="IPR036676">
    <property type="entry name" value="PurM-like_C_sf"/>
</dbReference>
<name>A0A840L9N5_9BURK</name>
<dbReference type="RefSeq" id="WP_184297509.1">
    <property type="nucleotide sequence ID" value="NZ_JACHLP010000002.1"/>
</dbReference>
<dbReference type="GO" id="GO:0009228">
    <property type="term" value="P:thiamine biosynthetic process"/>
    <property type="evidence" value="ECO:0007669"/>
    <property type="project" value="UniProtKB-KW"/>
</dbReference>
<feature type="binding site" evidence="2">
    <location>
        <begin position="120"/>
        <end position="121"/>
    </location>
    <ligand>
        <name>ATP</name>
        <dbReference type="ChEBI" id="CHEBI:30616"/>
    </ligand>
</feature>
<dbReference type="GO" id="GO:0000287">
    <property type="term" value="F:magnesium ion binding"/>
    <property type="evidence" value="ECO:0007669"/>
    <property type="project" value="UniProtKB-UniRule"/>
</dbReference>
<dbReference type="HAMAP" id="MF_02128">
    <property type="entry name" value="TMP_kinase"/>
    <property type="match status" value="1"/>
</dbReference>
<gene>
    <name evidence="2" type="primary">thiL</name>
    <name evidence="5" type="ORF">HNP55_001354</name>
</gene>
<evidence type="ECO:0000259" key="4">
    <source>
        <dbReference type="Pfam" id="PF02769"/>
    </source>
</evidence>
<comment type="function">
    <text evidence="2">Catalyzes the ATP-dependent phosphorylation of thiamine-monophosphate (TMP) to form thiamine-pyrophosphate (TPP), the active form of vitamin B1.</text>
</comment>
<proteinExistence type="inferred from homology"/>
<evidence type="ECO:0000313" key="5">
    <source>
        <dbReference type="EMBL" id="MBB4842839.1"/>
    </source>
</evidence>
<organism evidence="5 6">
    <name type="scientific">Roseateles oligotrophus</name>
    <dbReference type="NCBI Taxonomy" id="1769250"/>
    <lineage>
        <taxon>Bacteria</taxon>
        <taxon>Pseudomonadati</taxon>
        <taxon>Pseudomonadota</taxon>
        <taxon>Betaproteobacteria</taxon>
        <taxon>Burkholderiales</taxon>
        <taxon>Sphaerotilaceae</taxon>
        <taxon>Roseateles</taxon>
    </lineage>
</organism>
<dbReference type="NCBIfam" id="TIGR01379">
    <property type="entry name" value="thiL"/>
    <property type="match status" value="1"/>
</dbReference>
<dbReference type="Gene3D" id="3.90.650.10">
    <property type="entry name" value="PurM-like C-terminal domain"/>
    <property type="match status" value="1"/>
</dbReference>
<dbReference type="GO" id="GO:0005524">
    <property type="term" value="F:ATP binding"/>
    <property type="evidence" value="ECO:0007669"/>
    <property type="project" value="UniProtKB-UniRule"/>
</dbReference>
<feature type="binding site" evidence="2">
    <location>
        <position position="261"/>
    </location>
    <ligand>
        <name>substrate</name>
    </ligand>
</feature>